<evidence type="ECO:0000313" key="2">
    <source>
        <dbReference type="Proteomes" id="UP000255355"/>
    </source>
</evidence>
<dbReference type="RefSeq" id="WP_068021852.1">
    <property type="nucleotide sequence ID" value="NZ_QQAZ01000001.1"/>
</dbReference>
<name>A0A370HF13_9NOCA</name>
<dbReference type="Proteomes" id="UP000255355">
    <property type="component" value="Unassembled WGS sequence"/>
</dbReference>
<dbReference type="AlphaFoldDB" id="A0A370HF13"/>
<protein>
    <submittedName>
        <fullName evidence="1">Uncharacterized protein</fullName>
    </submittedName>
</protein>
<organism evidence="1 2">
    <name type="scientific">Nocardia mexicana</name>
    <dbReference type="NCBI Taxonomy" id="279262"/>
    <lineage>
        <taxon>Bacteria</taxon>
        <taxon>Bacillati</taxon>
        <taxon>Actinomycetota</taxon>
        <taxon>Actinomycetes</taxon>
        <taxon>Mycobacteriales</taxon>
        <taxon>Nocardiaceae</taxon>
        <taxon>Nocardia</taxon>
    </lineage>
</organism>
<evidence type="ECO:0000313" key="1">
    <source>
        <dbReference type="EMBL" id="RDI55834.1"/>
    </source>
</evidence>
<dbReference type="EMBL" id="QQAZ01000001">
    <property type="protein sequence ID" value="RDI55834.1"/>
    <property type="molecule type" value="Genomic_DNA"/>
</dbReference>
<comment type="caution">
    <text evidence="1">The sequence shown here is derived from an EMBL/GenBank/DDBJ whole genome shotgun (WGS) entry which is preliminary data.</text>
</comment>
<dbReference type="PANTHER" id="PTHR34613:SF1">
    <property type="entry name" value="SLL6017 PROTEIN"/>
    <property type="match status" value="1"/>
</dbReference>
<sequence length="290" mass="31956">MVSSRHEAMHRIFRHDPGIFARAFRVMDLPLPDPVAVDLMPTDLTEIEPLERRVDTLLRIETADGAFLLLVEAQSRDDPDKPAAWAYYLAHAHSKYRLPVILLVVCHDKVTALWAARPPIIGLPMWPSLTVQPMVLGPHNLPVVTDTETAADDIPLAALSAVAHAKEPCIGDILKALATALKQVTDEEDRAILAELTELGLGTTPAAQIWRQLMTDLSFFRSASSQMLRDEGRVEGIAGSILRILDHRHIPVPDSARDRIIGCDDLQLLNTWLDRAIDAVSIDEVFGAGS</sequence>
<dbReference type="OrthoDB" id="4533444at2"/>
<accession>A0A370HF13</accession>
<dbReference type="PANTHER" id="PTHR34613">
    <property type="entry name" value="SLL0800 PROTEIN"/>
    <property type="match status" value="1"/>
</dbReference>
<reference evidence="1 2" key="1">
    <citation type="submission" date="2018-07" db="EMBL/GenBank/DDBJ databases">
        <title>Genomic Encyclopedia of Type Strains, Phase IV (KMG-IV): sequencing the most valuable type-strain genomes for metagenomic binning, comparative biology and taxonomic classification.</title>
        <authorList>
            <person name="Goeker M."/>
        </authorList>
    </citation>
    <scope>NUCLEOTIDE SEQUENCE [LARGE SCALE GENOMIC DNA]</scope>
    <source>
        <strain evidence="1 2">DSM 44952</strain>
    </source>
</reference>
<keyword evidence="2" id="KW-1185">Reference proteome</keyword>
<proteinExistence type="predicted"/>
<gene>
    <name evidence="1" type="ORF">DFR68_101670</name>
</gene>
<dbReference type="STRING" id="1210089.GCA_001613165_04109"/>